<dbReference type="InterPro" id="IPR010998">
    <property type="entry name" value="Integrase_recombinase_N"/>
</dbReference>
<dbReference type="InterPro" id="IPR013762">
    <property type="entry name" value="Integrase-like_cat_sf"/>
</dbReference>
<reference evidence="4 5" key="1">
    <citation type="submission" date="2024-05" db="EMBL/GenBank/DDBJ databases">
        <title>Genome sequencing and assembly of Indian major carp, Cirrhinus mrigala (Hamilton, 1822).</title>
        <authorList>
            <person name="Mohindra V."/>
            <person name="Chowdhury L.M."/>
            <person name="Lal K."/>
            <person name="Jena J.K."/>
        </authorList>
    </citation>
    <scope>NUCLEOTIDE SEQUENCE [LARGE SCALE GENOMIC DNA]</scope>
    <source>
        <strain evidence="4">CM1030</strain>
        <tissue evidence="4">Blood</tissue>
    </source>
</reference>
<keyword evidence="5" id="KW-1185">Reference proteome</keyword>
<proteinExistence type="predicted"/>
<dbReference type="EMBL" id="JAMKFB020000709">
    <property type="protein sequence ID" value="KAL0148244.1"/>
    <property type="molecule type" value="Genomic_DNA"/>
</dbReference>
<dbReference type="AlphaFoldDB" id="A0ABD0MDA2"/>
<dbReference type="Proteomes" id="UP001529510">
    <property type="component" value="Unassembled WGS sequence"/>
</dbReference>
<keyword evidence="2" id="KW-0233">DNA recombination</keyword>
<gene>
    <name evidence="4" type="ORF">M9458_056476</name>
</gene>
<evidence type="ECO:0000256" key="3">
    <source>
        <dbReference type="SAM" id="MobiDB-lite"/>
    </source>
</evidence>
<protein>
    <recommendedName>
        <fullName evidence="6">Tyr recombinase domain-containing protein</fullName>
    </recommendedName>
</protein>
<evidence type="ECO:0000256" key="1">
    <source>
        <dbReference type="ARBA" id="ARBA00023125"/>
    </source>
</evidence>
<dbReference type="Gene3D" id="1.10.443.10">
    <property type="entry name" value="Intergrase catalytic core"/>
    <property type="match status" value="1"/>
</dbReference>
<dbReference type="InterPro" id="IPR011010">
    <property type="entry name" value="DNA_brk_join_enz"/>
</dbReference>
<name>A0ABD0MDA2_CIRMR</name>
<organism evidence="4 5">
    <name type="scientific">Cirrhinus mrigala</name>
    <name type="common">Mrigala</name>
    <dbReference type="NCBI Taxonomy" id="683832"/>
    <lineage>
        <taxon>Eukaryota</taxon>
        <taxon>Metazoa</taxon>
        <taxon>Chordata</taxon>
        <taxon>Craniata</taxon>
        <taxon>Vertebrata</taxon>
        <taxon>Euteleostomi</taxon>
        <taxon>Actinopterygii</taxon>
        <taxon>Neopterygii</taxon>
        <taxon>Teleostei</taxon>
        <taxon>Ostariophysi</taxon>
        <taxon>Cypriniformes</taxon>
        <taxon>Cyprinidae</taxon>
        <taxon>Labeoninae</taxon>
        <taxon>Labeonini</taxon>
        <taxon>Cirrhinus</taxon>
    </lineage>
</organism>
<evidence type="ECO:0000313" key="4">
    <source>
        <dbReference type="EMBL" id="KAL0148244.1"/>
    </source>
</evidence>
<accession>A0ABD0MDA2</accession>
<dbReference type="SUPFAM" id="SSF56349">
    <property type="entry name" value="DNA breaking-rejoining enzymes"/>
    <property type="match status" value="1"/>
</dbReference>
<dbReference type="PANTHER" id="PTHR35617">
    <property type="entry name" value="PHAGE_INTEGRASE DOMAIN-CONTAINING PROTEIN"/>
    <property type="match status" value="1"/>
</dbReference>
<dbReference type="SUPFAM" id="SSF47823">
    <property type="entry name" value="lambda integrase-like, N-terminal domain"/>
    <property type="match status" value="1"/>
</dbReference>
<dbReference type="Gene3D" id="1.10.150.130">
    <property type="match status" value="1"/>
</dbReference>
<evidence type="ECO:0008006" key="6">
    <source>
        <dbReference type="Google" id="ProtNLM"/>
    </source>
</evidence>
<evidence type="ECO:0000256" key="2">
    <source>
        <dbReference type="ARBA" id="ARBA00023172"/>
    </source>
</evidence>
<dbReference type="GO" id="GO:0003677">
    <property type="term" value="F:DNA binding"/>
    <property type="evidence" value="ECO:0007669"/>
    <property type="project" value="UniProtKB-KW"/>
</dbReference>
<dbReference type="PANTHER" id="PTHR35617:SF3">
    <property type="entry name" value="CORE-BINDING (CB) DOMAIN-CONTAINING PROTEIN"/>
    <property type="match status" value="1"/>
</dbReference>
<sequence length="416" mass="45747">MAQCAALRFSSTLLDISDSGQGERTKLDSDFDSTQVAQISMAGRDSSSSVCTAMAPPITHRPPVSRRRGNTPSTPRQGGSLGLARERANLNPLGLPPHVVATMQNARAASTHSLYGCKWRVFEGWCEGRQLISNQCSVVDILSFLQDLIDGGKSFSIIKVYLAAIAACHVGFDGTTVGQHPLIRRFMKGAHRSLPVTRRAVPGWDLSLVLEALSQQPFEPLGDIPLKLLSFKTALLLALASAKRVSDLHALSVHPPSTKFSLNGEKVYLRPNQAFMPKCFPAFMCEVLVLSAFHLPPFSSEEDQRLNALCPVHARRVYIDRTSLFRRSDQLFISWALPNTGNPISKQHLSHWLVEAISLAYESKGVLPPEGLKAHFTRGMATSWALFKGVSLQDICVAASWASPHTFIRYYRLDVT</sequence>
<keyword evidence="1" id="KW-0238">DNA-binding</keyword>
<feature type="region of interest" description="Disordered" evidence="3">
    <location>
        <begin position="47"/>
        <end position="82"/>
    </location>
</feature>
<comment type="caution">
    <text evidence="4">The sequence shown here is derived from an EMBL/GenBank/DDBJ whole genome shotgun (WGS) entry which is preliminary data.</text>
</comment>
<dbReference type="GO" id="GO:0006310">
    <property type="term" value="P:DNA recombination"/>
    <property type="evidence" value="ECO:0007669"/>
    <property type="project" value="UniProtKB-KW"/>
</dbReference>
<evidence type="ECO:0000313" key="5">
    <source>
        <dbReference type="Proteomes" id="UP001529510"/>
    </source>
</evidence>